<dbReference type="KEGG" id="kmn:HW532_14695"/>
<evidence type="ECO:0000313" key="3">
    <source>
        <dbReference type="EMBL" id="QPC43826.1"/>
    </source>
</evidence>
<sequence>MTDTAHPGGATAADRYVVAPPPVAAVPVAGTDRLFPVHRVYCVGRNYAAHAVEMGHDPDKEHPFFFQKNPDNLVTGGGAFPYPPATTDVHHEIELVVALKSGGQDIPVEDALNHVYGYAVGLDMTRRDLQAEAKKAGRPWAVAKAFEKSGPIGPIAPAGEIGHPADGAIWLKVNDEMRQDGDLNQLIWKVPEVISYLSGLFALATGDLIFTGTPSGVGPVQRGDVLHGHIAGIGDLHCAVA</sequence>
<reference evidence="3 4" key="1">
    <citation type="submission" date="2020-06" db="EMBL/GenBank/DDBJ databases">
        <title>Genome sequence of 2 isolates from Red Sea Mangroves.</title>
        <authorList>
            <person name="Sefrji F."/>
            <person name="Michoud G."/>
            <person name="Merlino G."/>
            <person name="Daffonchio D."/>
        </authorList>
    </citation>
    <scope>NUCLEOTIDE SEQUENCE [LARGE SCALE GENOMIC DNA]</scope>
    <source>
        <strain evidence="3 4">R1DC25</strain>
    </source>
</reference>
<evidence type="ECO:0000259" key="2">
    <source>
        <dbReference type="Pfam" id="PF01557"/>
    </source>
</evidence>
<name>A0A7S8C5L4_9HYPH</name>
<dbReference type="Gene3D" id="3.90.850.10">
    <property type="entry name" value="Fumarylacetoacetase-like, C-terminal domain"/>
    <property type="match status" value="1"/>
</dbReference>
<keyword evidence="3" id="KW-0378">Hydrolase</keyword>
<proteinExistence type="predicted"/>
<organism evidence="3 4">
    <name type="scientific">Kaustia mangrovi</name>
    <dbReference type="NCBI Taxonomy" id="2593653"/>
    <lineage>
        <taxon>Bacteria</taxon>
        <taxon>Pseudomonadati</taxon>
        <taxon>Pseudomonadota</taxon>
        <taxon>Alphaproteobacteria</taxon>
        <taxon>Hyphomicrobiales</taxon>
        <taxon>Parvibaculaceae</taxon>
        <taxon>Kaustia</taxon>
    </lineage>
</organism>
<dbReference type="InterPro" id="IPR011234">
    <property type="entry name" value="Fumarylacetoacetase-like_C"/>
</dbReference>
<dbReference type="RefSeq" id="WP_213161189.1">
    <property type="nucleotide sequence ID" value="NZ_CP058214.1"/>
</dbReference>
<evidence type="ECO:0000313" key="4">
    <source>
        <dbReference type="Proteomes" id="UP000593594"/>
    </source>
</evidence>
<dbReference type="Proteomes" id="UP000593594">
    <property type="component" value="Chromosome"/>
</dbReference>
<accession>A0A7S8C5L4</accession>
<feature type="domain" description="Fumarylacetoacetase-like C-terminal" evidence="2">
    <location>
        <begin position="40"/>
        <end position="240"/>
    </location>
</feature>
<gene>
    <name evidence="3" type="ORF">HW532_14695</name>
</gene>
<dbReference type="AlphaFoldDB" id="A0A7S8C5L4"/>
<evidence type="ECO:0000256" key="1">
    <source>
        <dbReference type="ARBA" id="ARBA00022723"/>
    </source>
</evidence>
<keyword evidence="1" id="KW-0479">Metal-binding</keyword>
<dbReference type="PANTHER" id="PTHR11820:SF90">
    <property type="entry name" value="FLUTATHIONE S-TRANSFERASE"/>
    <property type="match status" value="1"/>
</dbReference>
<dbReference type="GO" id="GO:0046872">
    <property type="term" value="F:metal ion binding"/>
    <property type="evidence" value="ECO:0007669"/>
    <property type="project" value="UniProtKB-KW"/>
</dbReference>
<dbReference type="InterPro" id="IPR036663">
    <property type="entry name" value="Fumarylacetoacetase_C_sf"/>
</dbReference>
<dbReference type="SUPFAM" id="SSF56529">
    <property type="entry name" value="FAH"/>
    <property type="match status" value="1"/>
</dbReference>
<dbReference type="Pfam" id="PF01557">
    <property type="entry name" value="FAA_hydrolase"/>
    <property type="match status" value="1"/>
</dbReference>
<dbReference type="PANTHER" id="PTHR11820">
    <property type="entry name" value="ACYLPYRUVASE"/>
    <property type="match status" value="1"/>
</dbReference>
<dbReference type="EMBL" id="CP058214">
    <property type="protein sequence ID" value="QPC43826.1"/>
    <property type="molecule type" value="Genomic_DNA"/>
</dbReference>
<protein>
    <submittedName>
        <fullName evidence="3">Fumarylacetoacetate hydrolase family protein</fullName>
    </submittedName>
</protein>
<keyword evidence="4" id="KW-1185">Reference proteome</keyword>
<dbReference type="GO" id="GO:0018773">
    <property type="term" value="F:acetylpyruvate hydrolase activity"/>
    <property type="evidence" value="ECO:0007669"/>
    <property type="project" value="TreeGrafter"/>
</dbReference>